<dbReference type="InterPro" id="IPR036758">
    <property type="entry name" value="At5g01610-like"/>
</dbReference>
<dbReference type="SUPFAM" id="SSF141562">
    <property type="entry name" value="At5g01610-like"/>
    <property type="match status" value="1"/>
</dbReference>
<gene>
    <name evidence="1" type="ORF">F2Q68_00011411</name>
</gene>
<comment type="caution">
    <text evidence="1">The sequence shown here is derived from an EMBL/GenBank/DDBJ whole genome shotgun (WGS) entry which is preliminary data.</text>
</comment>
<accession>A0A8S9KTS3</accession>
<dbReference type="InterPro" id="IPR007493">
    <property type="entry name" value="DUF538"/>
</dbReference>
<name>A0A8S9KTS3_BRACR</name>
<dbReference type="Proteomes" id="UP000712281">
    <property type="component" value="Unassembled WGS sequence"/>
</dbReference>
<dbReference type="Pfam" id="PF04398">
    <property type="entry name" value="DUF538"/>
    <property type="match status" value="1"/>
</dbReference>
<dbReference type="EMBL" id="QGKW02000717">
    <property type="protein sequence ID" value="KAF2596646.1"/>
    <property type="molecule type" value="Genomic_DNA"/>
</dbReference>
<proteinExistence type="predicted"/>
<dbReference type="PANTHER" id="PTHR31676:SF0">
    <property type="entry name" value="OS03G0210500 PROTEIN"/>
    <property type="match status" value="1"/>
</dbReference>
<protein>
    <submittedName>
        <fullName evidence="1">Uncharacterized protein</fullName>
    </submittedName>
</protein>
<sequence length="180" mass="20156">MEKALTKVTSFKVGGSWISKKAKEELSNITTDLTVSAPVMNLEFFLASLFFSGWKPLKSLPDLLKEYNLPPGLFPQNIICYEFDETKNKLTVFFSTPCEVTFKDGSAIRYDTRVKGILLRGKLMGVEGMKTKVLVWVKVTTISVESSKSDKLWFTAGVKKSRSKNVYDTPHDAIKVVGES</sequence>
<evidence type="ECO:0000313" key="1">
    <source>
        <dbReference type="EMBL" id="KAF2596646.1"/>
    </source>
</evidence>
<evidence type="ECO:0000313" key="2">
    <source>
        <dbReference type="Proteomes" id="UP000712281"/>
    </source>
</evidence>
<dbReference type="PANTHER" id="PTHR31676">
    <property type="entry name" value="T31J12.3 PROTEIN-RELATED"/>
    <property type="match status" value="1"/>
</dbReference>
<reference evidence="1" key="1">
    <citation type="submission" date="2019-12" db="EMBL/GenBank/DDBJ databases">
        <title>Genome sequencing and annotation of Brassica cretica.</title>
        <authorList>
            <person name="Studholme D.J."/>
            <person name="Sarris P.F."/>
        </authorList>
    </citation>
    <scope>NUCLEOTIDE SEQUENCE</scope>
    <source>
        <strain evidence="1">PFS-001/15</strain>
        <tissue evidence="1">Leaf</tissue>
    </source>
</reference>
<organism evidence="1 2">
    <name type="scientific">Brassica cretica</name>
    <name type="common">Mustard</name>
    <dbReference type="NCBI Taxonomy" id="69181"/>
    <lineage>
        <taxon>Eukaryota</taxon>
        <taxon>Viridiplantae</taxon>
        <taxon>Streptophyta</taxon>
        <taxon>Embryophyta</taxon>
        <taxon>Tracheophyta</taxon>
        <taxon>Spermatophyta</taxon>
        <taxon>Magnoliopsida</taxon>
        <taxon>eudicotyledons</taxon>
        <taxon>Gunneridae</taxon>
        <taxon>Pentapetalae</taxon>
        <taxon>rosids</taxon>
        <taxon>malvids</taxon>
        <taxon>Brassicales</taxon>
        <taxon>Brassicaceae</taxon>
        <taxon>Brassiceae</taxon>
        <taxon>Brassica</taxon>
    </lineage>
</organism>
<dbReference type="Gene3D" id="2.30.240.10">
    <property type="entry name" value="At5g01610-like"/>
    <property type="match status" value="1"/>
</dbReference>
<dbReference type="AlphaFoldDB" id="A0A8S9KTS3"/>